<dbReference type="Proteomes" id="UP000008827">
    <property type="component" value="Chromosome 7"/>
</dbReference>
<proteinExistence type="inferred from homology"/>
<evidence type="ECO:0008006" key="7">
    <source>
        <dbReference type="Google" id="ProtNLM"/>
    </source>
</evidence>
<dbReference type="PROSITE" id="PS51375">
    <property type="entry name" value="PPR"/>
    <property type="match status" value="9"/>
</dbReference>
<evidence type="ECO:0000313" key="6">
    <source>
        <dbReference type="Proteomes" id="UP000008827"/>
    </source>
</evidence>
<evidence type="ECO:0000256" key="3">
    <source>
        <dbReference type="PROSITE-ProRule" id="PRU00708"/>
    </source>
</evidence>
<dbReference type="EMBL" id="CM000840">
    <property type="protein sequence ID" value="KRH49926.1"/>
    <property type="molecule type" value="Genomic_DNA"/>
</dbReference>
<evidence type="ECO:0000256" key="2">
    <source>
        <dbReference type="ARBA" id="ARBA00022737"/>
    </source>
</evidence>
<dbReference type="NCBIfam" id="TIGR00756">
    <property type="entry name" value="PPR"/>
    <property type="match status" value="10"/>
</dbReference>
<keyword evidence="6" id="KW-1185">Reference proteome</keyword>
<feature type="repeat" description="PPR" evidence="3">
    <location>
        <begin position="347"/>
        <end position="381"/>
    </location>
</feature>
<dbReference type="FunCoup" id="A0A0R0J5U9">
    <property type="interactions" value="1586"/>
</dbReference>
<protein>
    <recommendedName>
        <fullName evidence="7">Pentacotripeptide-repeat region of PRORP domain-containing protein</fullName>
    </recommendedName>
</protein>
<dbReference type="Gramene" id="KRH49926">
    <property type="protein sequence ID" value="KRH49926"/>
    <property type="gene ID" value="GLYMA_07G188700"/>
</dbReference>
<gene>
    <name evidence="4" type="ORF">GLYMA_07G188700</name>
</gene>
<dbReference type="OMA" id="GIWPSIY"/>
<dbReference type="Pfam" id="PF13041">
    <property type="entry name" value="PPR_2"/>
    <property type="match status" value="6"/>
</dbReference>
<dbReference type="PANTHER" id="PTHR46128:SF58">
    <property type="entry name" value="PENTACOTRIPEPTIDE-REPEAT REGION OF PRORP DOMAIN-CONTAINING PROTEIN"/>
    <property type="match status" value="1"/>
</dbReference>
<dbReference type="InParanoid" id="A0A0R0J5U9"/>
<keyword evidence="2" id="KW-0677">Repeat</keyword>
<evidence type="ECO:0000256" key="1">
    <source>
        <dbReference type="ARBA" id="ARBA00007626"/>
    </source>
</evidence>
<evidence type="ECO:0000313" key="4">
    <source>
        <dbReference type="EMBL" id="KRH49926.1"/>
    </source>
</evidence>
<reference evidence="4 5" key="1">
    <citation type="journal article" date="2010" name="Nature">
        <title>Genome sequence of the palaeopolyploid soybean.</title>
        <authorList>
            <person name="Schmutz J."/>
            <person name="Cannon S.B."/>
            <person name="Schlueter J."/>
            <person name="Ma J."/>
            <person name="Mitros T."/>
            <person name="Nelson W."/>
            <person name="Hyten D.L."/>
            <person name="Song Q."/>
            <person name="Thelen J.J."/>
            <person name="Cheng J."/>
            <person name="Xu D."/>
            <person name="Hellsten U."/>
            <person name="May G.D."/>
            <person name="Yu Y."/>
            <person name="Sakurai T."/>
            <person name="Umezawa T."/>
            <person name="Bhattacharyya M.K."/>
            <person name="Sandhu D."/>
            <person name="Valliyodan B."/>
            <person name="Lindquist E."/>
            <person name="Peto M."/>
            <person name="Grant D."/>
            <person name="Shu S."/>
            <person name="Goodstein D."/>
            <person name="Barry K."/>
            <person name="Futrell-Griggs M."/>
            <person name="Abernathy B."/>
            <person name="Du J."/>
            <person name="Tian Z."/>
            <person name="Zhu L."/>
            <person name="Gill N."/>
            <person name="Joshi T."/>
            <person name="Libault M."/>
            <person name="Sethuraman A."/>
            <person name="Zhang X.-C."/>
            <person name="Shinozaki K."/>
            <person name="Nguyen H.T."/>
            <person name="Wing R.A."/>
            <person name="Cregan P."/>
            <person name="Specht J."/>
            <person name="Grimwood J."/>
            <person name="Rokhsar D."/>
            <person name="Stacey G."/>
            <person name="Shoemaker R.C."/>
            <person name="Jackson S.A."/>
        </authorList>
    </citation>
    <scope>NUCLEOTIDE SEQUENCE [LARGE SCALE GENOMIC DNA]</scope>
    <source>
        <strain evidence="5">cv. Williams 82</strain>
        <tissue evidence="4">Callus</tissue>
    </source>
</reference>
<feature type="repeat" description="PPR" evidence="3">
    <location>
        <begin position="96"/>
        <end position="130"/>
    </location>
</feature>
<dbReference type="InterPro" id="IPR050872">
    <property type="entry name" value="PPR_P_subfamily"/>
</dbReference>
<comment type="similarity">
    <text evidence="1">Belongs to the PPR family. P subfamily.</text>
</comment>
<dbReference type="SMR" id="A0A0R0J5U9"/>
<feature type="repeat" description="PPR" evidence="3">
    <location>
        <begin position="502"/>
        <end position="536"/>
    </location>
</feature>
<feature type="repeat" description="PPR" evidence="3">
    <location>
        <begin position="264"/>
        <end position="298"/>
    </location>
</feature>
<dbReference type="AlphaFoldDB" id="A0A0R0J5U9"/>
<dbReference type="Pfam" id="PF01535">
    <property type="entry name" value="PPR"/>
    <property type="match status" value="3"/>
</dbReference>
<feature type="repeat" description="PPR" evidence="3">
    <location>
        <begin position="432"/>
        <end position="466"/>
    </location>
</feature>
<reference evidence="5" key="2">
    <citation type="submission" date="2018-02" db="UniProtKB">
        <authorList>
            <consortium name="EnsemblPlants"/>
        </authorList>
    </citation>
    <scope>IDENTIFICATION</scope>
    <source>
        <strain evidence="5">Williams 82</strain>
    </source>
</reference>
<organism evidence="4">
    <name type="scientific">Glycine max</name>
    <name type="common">Soybean</name>
    <name type="synonym">Glycine hispida</name>
    <dbReference type="NCBI Taxonomy" id="3847"/>
    <lineage>
        <taxon>Eukaryota</taxon>
        <taxon>Viridiplantae</taxon>
        <taxon>Streptophyta</taxon>
        <taxon>Embryophyta</taxon>
        <taxon>Tracheophyta</taxon>
        <taxon>Spermatophyta</taxon>
        <taxon>Magnoliopsida</taxon>
        <taxon>eudicotyledons</taxon>
        <taxon>Gunneridae</taxon>
        <taxon>Pentapetalae</taxon>
        <taxon>rosids</taxon>
        <taxon>fabids</taxon>
        <taxon>Fabales</taxon>
        <taxon>Fabaceae</taxon>
        <taxon>Papilionoideae</taxon>
        <taxon>50 kb inversion clade</taxon>
        <taxon>NPAAA clade</taxon>
        <taxon>indigoferoid/millettioid clade</taxon>
        <taxon>Phaseoleae</taxon>
        <taxon>Glycine</taxon>
        <taxon>Glycine subgen. Soja</taxon>
    </lineage>
</organism>
<dbReference type="OrthoDB" id="185373at2759"/>
<feature type="repeat" description="PPR" evidence="3">
    <location>
        <begin position="312"/>
        <end position="346"/>
    </location>
</feature>
<dbReference type="EnsemblPlants" id="KRH49926">
    <property type="protein sequence ID" value="KRH49926"/>
    <property type="gene ID" value="GLYMA_07G188700"/>
</dbReference>
<reference evidence="4" key="3">
    <citation type="submission" date="2018-07" db="EMBL/GenBank/DDBJ databases">
        <title>WGS assembly of Glycine max.</title>
        <authorList>
            <person name="Schmutz J."/>
            <person name="Cannon S."/>
            <person name="Schlueter J."/>
            <person name="Ma J."/>
            <person name="Mitros T."/>
            <person name="Nelson W."/>
            <person name="Hyten D."/>
            <person name="Song Q."/>
            <person name="Thelen J."/>
            <person name="Cheng J."/>
            <person name="Xu D."/>
            <person name="Hellsten U."/>
            <person name="May G."/>
            <person name="Yu Y."/>
            <person name="Sakurai T."/>
            <person name="Umezawa T."/>
            <person name="Bhattacharyya M."/>
            <person name="Sandhu D."/>
            <person name="Valliyodan B."/>
            <person name="Lindquist E."/>
            <person name="Peto M."/>
            <person name="Grant D."/>
            <person name="Shu S."/>
            <person name="Goodstein D."/>
            <person name="Barry K."/>
            <person name="Futrell-Griggs M."/>
            <person name="Abernathy B."/>
            <person name="Du J."/>
            <person name="Tian Z."/>
            <person name="Zhu L."/>
            <person name="Gill N."/>
            <person name="Joshi T."/>
            <person name="Libault M."/>
            <person name="Sethuraman A."/>
            <person name="Zhang X."/>
            <person name="Shinozaki K."/>
            <person name="Nguyen H."/>
            <person name="Wing R."/>
            <person name="Cregan P."/>
            <person name="Specht J."/>
            <person name="Grimwood J."/>
            <person name="Rokhsar D."/>
            <person name="Stacey G."/>
            <person name="Shoemaker R."/>
            <person name="Jackson S."/>
        </authorList>
    </citation>
    <scope>NUCLEOTIDE SEQUENCE</scope>
    <source>
        <tissue evidence="4">Callus</tissue>
    </source>
</reference>
<dbReference type="PANTHER" id="PTHR46128">
    <property type="entry name" value="MITOCHONDRIAL GROUP I INTRON SPLICING FACTOR CCM1"/>
    <property type="match status" value="1"/>
</dbReference>
<accession>A0A0R0J5U9</accession>
<evidence type="ECO:0000313" key="5">
    <source>
        <dbReference type="EnsemblPlants" id="KRH49926"/>
    </source>
</evidence>
<sequence>MDQTTKKLIKGVLKNTNNPKLAWHLVKHSPSQVTTRILATAKMHHIPHPSLTSMIRVLTQLGHVDEAITHLKSLRAQFPLPPPLYSDMLAARVAPQTYHFNLLIHSLCESQAFDQALQLFDKMPQKGCRPNEFTLGILVQGLRRAGLNDNSSGVANRVVYNTLVSRFCREEMNDEAEKLVERMSEQGVLPDDVTFNSRISALCRAGKVMEASRIFRDMQMDAELRLPRPNVVTFNLMLKGSCKHGMGDARGLVETMKKVGNFDSLESYNLWLLGLLGNGELLEARLVLDEMAAKDIEPNAYTYNIMNGVYPDTVTYSTLLHGYCSRGKVFEAKSVLREMIRNDCQPNTYTCNTLLDSLWKEGRTLEAEEMLQKMNEKCYQPDTVICNIVVNGLCRNGELNKTTSINGLCKVGRLEEAKKKFIEMLVKNLCPDSVTYDTFIWSFCKHGKISSAFHVLKDMERNGCSKTLQTYNALILGLGSKKQVFEMYGLKDEMKEKGISPDICTYNNIITCLCEGGNAKDAISLLHEMLDKGISPNVSSFKILIKAFCKSSDFRVACELFEIALSICGYKEALYNLIERLCKDERLADANSLLHKLIDKGYGFNHASVMPVIDGLSKRGNKKRVIPGKLHKDGGSDWQDIINQDAGSGVALKTLKRVLKGWAQGSISSLQPQQNDFLDYNDGSG</sequence>
<dbReference type="InterPro" id="IPR011990">
    <property type="entry name" value="TPR-like_helical_dom_sf"/>
</dbReference>
<feature type="repeat" description="PPR" evidence="3">
    <location>
        <begin position="191"/>
        <end position="221"/>
    </location>
</feature>
<feature type="repeat" description="PPR" evidence="3">
    <location>
        <begin position="467"/>
        <end position="501"/>
    </location>
</feature>
<feature type="repeat" description="PPR" evidence="3">
    <location>
        <begin position="156"/>
        <end position="190"/>
    </location>
</feature>
<dbReference type="GO" id="GO:0003729">
    <property type="term" value="F:mRNA binding"/>
    <property type="evidence" value="ECO:0000318"/>
    <property type="project" value="GO_Central"/>
</dbReference>
<name>A0A0R0J5U9_SOYBN</name>
<dbReference type="Gene3D" id="1.25.40.10">
    <property type="entry name" value="Tetratricopeptide repeat domain"/>
    <property type="match status" value="6"/>
</dbReference>
<dbReference type="InterPro" id="IPR002885">
    <property type="entry name" value="PPR_rpt"/>
</dbReference>